<name>A0A1H9LTE6_9LACT</name>
<evidence type="ECO:0000256" key="10">
    <source>
        <dbReference type="SAM" id="Phobius"/>
    </source>
</evidence>
<feature type="transmembrane region" description="Helical" evidence="10">
    <location>
        <begin position="6"/>
        <end position="26"/>
    </location>
</feature>
<evidence type="ECO:0000256" key="8">
    <source>
        <dbReference type="ARBA" id="ARBA00023010"/>
    </source>
</evidence>
<keyword evidence="6" id="KW-0653">Protein transport</keyword>
<evidence type="ECO:0000256" key="7">
    <source>
        <dbReference type="ARBA" id="ARBA00022989"/>
    </source>
</evidence>
<evidence type="ECO:0000256" key="4">
    <source>
        <dbReference type="ARBA" id="ARBA00022475"/>
    </source>
</evidence>
<dbReference type="GO" id="GO:0005886">
    <property type="term" value="C:plasma membrane"/>
    <property type="evidence" value="ECO:0007669"/>
    <property type="project" value="UniProtKB-SubCell"/>
</dbReference>
<accession>A0A1H9LTE6</accession>
<dbReference type="SMART" id="SM01323">
    <property type="entry name" value="YajC"/>
    <property type="match status" value="1"/>
</dbReference>
<keyword evidence="8" id="KW-0811">Translocation</keyword>
<keyword evidence="5 10" id="KW-0812">Transmembrane</keyword>
<dbReference type="EMBL" id="FOGF01000021">
    <property type="protein sequence ID" value="SER14731.1"/>
    <property type="molecule type" value="Genomic_DNA"/>
</dbReference>
<dbReference type="Pfam" id="PF02699">
    <property type="entry name" value="YajC"/>
    <property type="match status" value="1"/>
</dbReference>
<dbReference type="PANTHER" id="PTHR33909">
    <property type="entry name" value="SEC TRANSLOCON ACCESSORY COMPLEX SUBUNIT YAJC"/>
    <property type="match status" value="1"/>
</dbReference>
<keyword evidence="3" id="KW-0813">Transport</keyword>
<dbReference type="RefSeq" id="WP_089746779.1">
    <property type="nucleotide sequence ID" value="NZ_FOGF01000021.1"/>
</dbReference>
<keyword evidence="9 10" id="KW-0472">Membrane</keyword>
<dbReference type="PANTHER" id="PTHR33909:SF1">
    <property type="entry name" value="SEC TRANSLOCON ACCESSORY COMPLEX SUBUNIT YAJC"/>
    <property type="match status" value="1"/>
</dbReference>
<dbReference type="InterPro" id="IPR003849">
    <property type="entry name" value="Preprotein_translocase_YajC"/>
</dbReference>
<evidence type="ECO:0000256" key="5">
    <source>
        <dbReference type="ARBA" id="ARBA00022692"/>
    </source>
</evidence>
<evidence type="ECO:0000313" key="12">
    <source>
        <dbReference type="Proteomes" id="UP000198556"/>
    </source>
</evidence>
<sequence>MAEMIIVSSLVFIVSVIVALGIYYLFSRKNIKKQHAYFEQLHKELSVGNKVVFSNGLYGKVKRINDETVDIEIAKGVAITVSRFSISEIIH</sequence>
<evidence type="ECO:0000256" key="1">
    <source>
        <dbReference type="ARBA" id="ARBA00004162"/>
    </source>
</evidence>
<keyword evidence="7 10" id="KW-1133">Transmembrane helix</keyword>
<dbReference type="GO" id="GO:0015031">
    <property type="term" value="P:protein transport"/>
    <property type="evidence" value="ECO:0007669"/>
    <property type="project" value="UniProtKB-KW"/>
</dbReference>
<evidence type="ECO:0000256" key="2">
    <source>
        <dbReference type="ARBA" id="ARBA00006742"/>
    </source>
</evidence>
<dbReference type="NCBIfam" id="TIGR00739">
    <property type="entry name" value="yajC"/>
    <property type="match status" value="1"/>
</dbReference>
<dbReference type="OrthoDB" id="2200043at2"/>
<evidence type="ECO:0000256" key="9">
    <source>
        <dbReference type="ARBA" id="ARBA00023136"/>
    </source>
</evidence>
<evidence type="ECO:0000256" key="3">
    <source>
        <dbReference type="ARBA" id="ARBA00022448"/>
    </source>
</evidence>
<organism evidence="11 12">
    <name type="scientific">Granulicatella balaenopterae</name>
    <dbReference type="NCBI Taxonomy" id="137733"/>
    <lineage>
        <taxon>Bacteria</taxon>
        <taxon>Bacillati</taxon>
        <taxon>Bacillota</taxon>
        <taxon>Bacilli</taxon>
        <taxon>Lactobacillales</taxon>
        <taxon>Carnobacteriaceae</taxon>
        <taxon>Granulicatella</taxon>
    </lineage>
</organism>
<gene>
    <name evidence="11" type="ORF">SAMN05421767_12134</name>
</gene>
<proteinExistence type="inferred from homology"/>
<dbReference type="Proteomes" id="UP000198556">
    <property type="component" value="Unassembled WGS sequence"/>
</dbReference>
<reference evidence="11 12" key="1">
    <citation type="submission" date="2016-10" db="EMBL/GenBank/DDBJ databases">
        <authorList>
            <person name="de Groot N.N."/>
        </authorList>
    </citation>
    <scope>NUCLEOTIDE SEQUENCE [LARGE SCALE GENOMIC DNA]</scope>
    <source>
        <strain evidence="11 12">DSM 15827</strain>
    </source>
</reference>
<comment type="similarity">
    <text evidence="2">Belongs to the YajC family.</text>
</comment>
<keyword evidence="12" id="KW-1185">Reference proteome</keyword>
<comment type="subcellular location">
    <subcellularLocation>
        <location evidence="1">Cell membrane</location>
        <topology evidence="1">Single-pass membrane protein</topology>
    </subcellularLocation>
</comment>
<dbReference type="STRING" id="137733.SAMN05421767_12134"/>
<protein>
    <submittedName>
        <fullName evidence="11">Preprotein translocase subunit YajC</fullName>
    </submittedName>
</protein>
<evidence type="ECO:0000256" key="6">
    <source>
        <dbReference type="ARBA" id="ARBA00022927"/>
    </source>
</evidence>
<dbReference type="AlphaFoldDB" id="A0A1H9LTE6"/>
<evidence type="ECO:0000313" key="11">
    <source>
        <dbReference type="EMBL" id="SER14731.1"/>
    </source>
</evidence>
<keyword evidence="4" id="KW-1003">Cell membrane</keyword>